<evidence type="ECO:0000259" key="2">
    <source>
        <dbReference type="PROSITE" id="PS50215"/>
    </source>
</evidence>
<feature type="domain" description="Peptidase M12B" evidence="2">
    <location>
        <begin position="993"/>
        <end position="1242"/>
    </location>
</feature>
<dbReference type="InterPro" id="IPR024079">
    <property type="entry name" value="MetalloPept_cat_dom_sf"/>
</dbReference>
<comment type="caution">
    <text evidence="1">Lacks conserved residue(s) required for the propagation of feature annotation.</text>
</comment>
<protein>
    <recommendedName>
        <fullName evidence="2">Peptidase M12B domain-containing protein</fullName>
    </recommendedName>
</protein>
<dbReference type="GO" id="GO:0046872">
    <property type="term" value="F:metal ion binding"/>
    <property type="evidence" value="ECO:0007669"/>
    <property type="project" value="UniProtKB-KW"/>
</dbReference>
<feature type="binding site" evidence="1">
    <location>
        <position position="1188"/>
    </location>
    <ligand>
        <name>Zn(2+)</name>
        <dbReference type="ChEBI" id="CHEBI:29105"/>
        <note>catalytic</note>
    </ligand>
</feature>
<dbReference type="PANTHER" id="PTHR11905:SF249">
    <property type="entry name" value="SOL NARAE, ISOFORM C"/>
    <property type="match status" value="1"/>
</dbReference>
<sequence>MNNKDIILPATITNKGYYYNYPTIAHELGHFLLHDDPPFFTDDGECCGYLLKTFAEYCNGCLSWSETSETAFNLFYSKAKRSAVHFGYRFTFVFIEGFGPVSSYKDSNPNSPNVKAEPGHNPSIPLPKLQMRIMGENDDSIVANVNLKLTERSLTNENLPIWILKGEIDSNNLRDPFAPDLVRNNEVMNQLGKFSIYQQPETSSAAVYFHKHRYFDGMIGYDILIQQLSMDVINLESETNGKIGNDGIYRQPYQGHSDVMPQLPDEYAASKNYQFYKKTYQGHLYDGYPEVLVIVSWDVAKDWTKSMLEEESFAFLEECRYEAIDKRKVIVKRMDAICTNEKFIRFLEARQNKISRDSYDVFVFLTRYALKSMELRTNFCSTNLKCIGTYGGYYRAVIPMDGTPHGTDDKFVFIEGFGPDSSCKDSNPNSPNVEAGEHGIYWQPKYQGHSDVKPQLPDKHASSKNHRCYEKTYQSRLYDGYPEVLVIVSWDVAKHLTKSIIDESDLYTTIVSHVITLFNGVDMLYSKLKETKIQINLAGIIIGTKEESFAFLEECCHVAINKNNDLFKRMDAMCANKKIISYMKARKKIISRDSYDVVVFLTRQKLFYMTNDAPFNHRSEHYTPLKGLAHYNKKLSAYKIRNKSIISPATVTDQGYYNHYPTVAHELGHLMGLLHDDPPFFTDDGECCGYLMKTLAEYCNGCLSWSETSETTFNLFYRSPNCCSFINKPRSLLPPGRHRMLTADEQCQCYGYKYSLKSTEFHTNFCSTNLQCIGTHDEHYRAVIPMDGTPHGTDDKFVFIEGFGPDSSYKDSNPNSPNVEAGPGHNPSIPLPNLQMRIMSEKEDSIVANVNLKLTERSLANENLPIWILKGEIDSNNLRDPFAPDLVRNNEVMKQLGKFSIYQQPETSSAAVYFHKHRHFDGMIGYDILIRRLSIDVINSESETNRQIGEHGIYQRPKYQGHSDVKPQLPVKHAASKKHRYYEKTYQSRLYDGYPEVLVIVSWDVAKHLTKSIIDESDLYTKIVSYVITLFNGVDMLYSKLKGTKIQINLAGIIIGTEEESFAFLEECRHEAIDKRKVIVKRMDAICTNGKFISFLEARQNEISRDSYDVFVFLTREHLFYMTNGGPFVYRNEHYAAVAGLAHYTKKLSAYKIRNKMIISPATITDKGYYHNYPTIAHELGHLMSLLHDDPPFFTNDGECCGYLLKTFANSCDKCLSWSKTSERSFILFFRSPNCCSFINKPRSLLPPGRHRMLTADEQCQCYGYKYSLKSMEFRTNFCSTNLQCIGTHDEYYRAVIPMDGTPHGTDDKVNNSIFLIIAYRTFHAKSPDFLRDPLRFC</sequence>
<feature type="binding site" evidence="1">
    <location>
        <position position="1178"/>
    </location>
    <ligand>
        <name>Zn(2+)</name>
        <dbReference type="ChEBI" id="CHEBI:29105"/>
        <note>catalytic</note>
    </ligand>
</feature>
<feature type="domain" description="Peptidase M12B" evidence="2">
    <location>
        <begin position="480"/>
        <end position="729"/>
    </location>
</feature>
<dbReference type="PANTHER" id="PTHR11905">
    <property type="entry name" value="ADAM A DISINTEGRIN AND METALLOPROTEASE DOMAIN"/>
    <property type="match status" value="1"/>
</dbReference>
<dbReference type="Proteomes" id="UP001168990">
    <property type="component" value="Unassembled WGS sequence"/>
</dbReference>
<dbReference type="EMBL" id="JAQQBS010001423">
    <property type="protein sequence ID" value="KAK0160527.1"/>
    <property type="molecule type" value="Genomic_DNA"/>
</dbReference>
<feature type="active site" evidence="1">
    <location>
        <position position="1179"/>
    </location>
</feature>
<accession>A0AA39CA93</accession>
<feature type="binding site" evidence="1">
    <location>
        <position position="675"/>
    </location>
    <ligand>
        <name>Zn(2+)</name>
        <dbReference type="ChEBI" id="CHEBI:29105"/>
        <note>catalytic</note>
    </ligand>
</feature>
<feature type="binding site" evidence="1">
    <location>
        <position position="1182"/>
    </location>
    <ligand>
        <name>Zn(2+)</name>
        <dbReference type="ChEBI" id="CHEBI:29105"/>
        <note>catalytic</note>
    </ligand>
</feature>
<feature type="binding site" evidence="1">
    <location>
        <position position="669"/>
    </location>
    <ligand>
        <name>Zn(2+)</name>
        <dbReference type="ChEBI" id="CHEBI:29105"/>
        <note>catalytic</note>
    </ligand>
</feature>
<evidence type="ECO:0000313" key="4">
    <source>
        <dbReference type="Proteomes" id="UP001168990"/>
    </source>
</evidence>
<keyword evidence="1" id="KW-0862">Zinc</keyword>
<proteinExistence type="predicted"/>
<feature type="binding site" evidence="1">
    <location>
        <position position="665"/>
    </location>
    <ligand>
        <name>Zn(2+)</name>
        <dbReference type="ChEBI" id="CHEBI:29105"/>
        <note>catalytic</note>
    </ligand>
</feature>
<organism evidence="3 4">
    <name type="scientific">Microctonus aethiopoides</name>
    <dbReference type="NCBI Taxonomy" id="144406"/>
    <lineage>
        <taxon>Eukaryota</taxon>
        <taxon>Metazoa</taxon>
        <taxon>Ecdysozoa</taxon>
        <taxon>Arthropoda</taxon>
        <taxon>Hexapoda</taxon>
        <taxon>Insecta</taxon>
        <taxon>Pterygota</taxon>
        <taxon>Neoptera</taxon>
        <taxon>Endopterygota</taxon>
        <taxon>Hymenoptera</taxon>
        <taxon>Apocrita</taxon>
        <taxon>Ichneumonoidea</taxon>
        <taxon>Braconidae</taxon>
        <taxon>Euphorinae</taxon>
        <taxon>Microctonus</taxon>
    </lineage>
</organism>
<dbReference type="Pfam" id="PF13582">
    <property type="entry name" value="Reprolysin_3"/>
    <property type="match status" value="1"/>
</dbReference>
<comment type="caution">
    <text evidence="3">The sequence shown here is derived from an EMBL/GenBank/DDBJ whole genome shotgun (WGS) entry which is preliminary data.</text>
</comment>
<reference evidence="3" key="1">
    <citation type="journal article" date="2023" name="bioRxiv">
        <title>Scaffold-level genome assemblies of two parasitoid biocontrol wasps reveal the parthenogenesis mechanism and an associated novel virus.</title>
        <authorList>
            <person name="Inwood S."/>
            <person name="Skelly J."/>
            <person name="Guhlin J."/>
            <person name="Harrop T."/>
            <person name="Goldson S."/>
            <person name="Dearden P."/>
        </authorList>
    </citation>
    <scope>NUCLEOTIDE SEQUENCE</scope>
    <source>
        <strain evidence="3">Irish</strain>
        <tissue evidence="3">Whole body</tissue>
    </source>
</reference>
<dbReference type="GO" id="GO:0004222">
    <property type="term" value="F:metalloendopeptidase activity"/>
    <property type="evidence" value="ECO:0007669"/>
    <property type="project" value="InterPro"/>
</dbReference>
<dbReference type="InterPro" id="IPR001590">
    <property type="entry name" value="Peptidase_M12B"/>
</dbReference>
<evidence type="ECO:0000313" key="3">
    <source>
        <dbReference type="EMBL" id="KAK0160527.1"/>
    </source>
</evidence>
<dbReference type="Gene3D" id="3.40.390.10">
    <property type="entry name" value="Collagenase (Catalytic Domain)"/>
    <property type="match status" value="2"/>
</dbReference>
<dbReference type="GO" id="GO:0006509">
    <property type="term" value="P:membrane protein ectodomain proteolysis"/>
    <property type="evidence" value="ECO:0007669"/>
    <property type="project" value="TreeGrafter"/>
</dbReference>
<gene>
    <name evidence="3" type="ORF">PV328_007929</name>
</gene>
<dbReference type="SUPFAM" id="SSF55486">
    <property type="entry name" value="Metalloproteases ('zincins'), catalytic domain"/>
    <property type="match status" value="2"/>
</dbReference>
<dbReference type="PROSITE" id="PS50215">
    <property type="entry name" value="ADAM_MEPRO"/>
    <property type="match status" value="2"/>
</dbReference>
<name>A0AA39CA93_9HYME</name>
<keyword evidence="1" id="KW-0479">Metal-binding</keyword>
<reference evidence="3" key="2">
    <citation type="submission" date="2023-03" db="EMBL/GenBank/DDBJ databases">
        <authorList>
            <person name="Inwood S.N."/>
            <person name="Skelly J.G."/>
            <person name="Guhlin J."/>
            <person name="Harrop T.W.R."/>
            <person name="Goldson S.G."/>
            <person name="Dearden P.K."/>
        </authorList>
    </citation>
    <scope>NUCLEOTIDE SEQUENCE</scope>
    <source>
        <strain evidence="3">Irish</strain>
        <tissue evidence="3">Whole body</tissue>
    </source>
</reference>
<keyword evidence="4" id="KW-1185">Reference proteome</keyword>
<feature type="active site" evidence="1">
    <location>
        <position position="666"/>
    </location>
</feature>
<evidence type="ECO:0000256" key="1">
    <source>
        <dbReference type="PROSITE-ProRule" id="PRU00276"/>
    </source>
</evidence>